<dbReference type="VEuPathDB" id="VectorBase:ASIC018390"/>
<accession>A0A084WHP2</accession>
<protein>
    <submittedName>
        <fullName evidence="1 2">Uncharacterized protein</fullName>
    </submittedName>
</protein>
<dbReference type="EMBL" id="KE525347">
    <property type="protein sequence ID" value="KFB49736.1"/>
    <property type="molecule type" value="Genomic_DNA"/>
</dbReference>
<name>A0A084WHP2_ANOSI</name>
<keyword evidence="3" id="KW-1185">Reference proteome</keyword>
<evidence type="ECO:0000313" key="3">
    <source>
        <dbReference type="Proteomes" id="UP000030765"/>
    </source>
</evidence>
<reference evidence="2" key="2">
    <citation type="submission" date="2020-05" db="UniProtKB">
        <authorList>
            <consortium name="EnsemblMetazoa"/>
        </authorList>
    </citation>
    <scope>IDENTIFICATION</scope>
</reference>
<dbReference type="AlphaFoldDB" id="A0A084WHP2"/>
<evidence type="ECO:0000313" key="1">
    <source>
        <dbReference type="EMBL" id="KFB49736.1"/>
    </source>
</evidence>
<dbReference type="EMBL" id="ATLV01023863">
    <property type="status" value="NOT_ANNOTATED_CDS"/>
    <property type="molecule type" value="Genomic_DNA"/>
</dbReference>
<sequence>MFASSESKSPSPRSVVSLLHQTHLRMDQSPVWKVWEGELLITIQLTARPNDKGSFETRIPPSCAKKDSGVGEVPKGRPLSLVVSYGAIELGPVQ</sequence>
<gene>
    <name evidence="1" type="ORF">ZHAS_00018390</name>
</gene>
<proteinExistence type="predicted"/>
<organism evidence="1">
    <name type="scientific">Anopheles sinensis</name>
    <name type="common">Mosquito</name>
    <dbReference type="NCBI Taxonomy" id="74873"/>
    <lineage>
        <taxon>Eukaryota</taxon>
        <taxon>Metazoa</taxon>
        <taxon>Ecdysozoa</taxon>
        <taxon>Arthropoda</taxon>
        <taxon>Hexapoda</taxon>
        <taxon>Insecta</taxon>
        <taxon>Pterygota</taxon>
        <taxon>Neoptera</taxon>
        <taxon>Endopterygota</taxon>
        <taxon>Diptera</taxon>
        <taxon>Nematocera</taxon>
        <taxon>Culicoidea</taxon>
        <taxon>Culicidae</taxon>
        <taxon>Anophelinae</taxon>
        <taxon>Anopheles</taxon>
    </lineage>
</organism>
<dbReference type="EnsemblMetazoa" id="ASIC018390-RA">
    <property type="protein sequence ID" value="ASIC018390-PA"/>
    <property type="gene ID" value="ASIC018390"/>
</dbReference>
<dbReference type="Proteomes" id="UP000030765">
    <property type="component" value="Unassembled WGS sequence"/>
</dbReference>
<evidence type="ECO:0000313" key="2">
    <source>
        <dbReference type="EnsemblMetazoa" id="ASIC018390-PA"/>
    </source>
</evidence>
<reference evidence="1 3" key="1">
    <citation type="journal article" date="2014" name="BMC Genomics">
        <title>Genome sequence of Anopheles sinensis provides insight into genetics basis of mosquito competence for malaria parasites.</title>
        <authorList>
            <person name="Zhou D."/>
            <person name="Zhang D."/>
            <person name="Ding G."/>
            <person name="Shi L."/>
            <person name="Hou Q."/>
            <person name="Ye Y."/>
            <person name="Xu Y."/>
            <person name="Zhou H."/>
            <person name="Xiong C."/>
            <person name="Li S."/>
            <person name="Yu J."/>
            <person name="Hong S."/>
            <person name="Yu X."/>
            <person name="Zou P."/>
            <person name="Chen C."/>
            <person name="Chang X."/>
            <person name="Wang W."/>
            <person name="Lv Y."/>
            <person name="Sun Y."/>
            <person name="Ma L."/>
            <person name="Shen B."/>
            <person name="Zhu C."/>
        </authorList>
    </citation>
    <scope>NUCLEOTIDE SEQUENCE [LARGE SCALE GENOMIC DNA]</scope>
</reference>